<keyword evidence="7" id="KW-0325">Glycoprotein</keyword>
<dbReference type="GO" id="GO:0005125">
    <property type="term" value="F:cytokine activity"/>
    <property type="evidence" value="ECO:0007669"/>
    <property type="project" value="TreeGrafter"/>
</dbReference>
<evidence type="ECO:0000313" key="12">
    <source>
        <dbReference type="Proteomes" id="UP001497623"/>
    </source>
</evidence>
<organism evidence="11 12">
    <name type="scientific">Meganyctiphanes norvegica</name>
    <name type="common">Northern krill</name>
    <name type="synonym">Thysanopoda norvegica</name>
    <dbReference type="NCBI Taxonomy" id="48144"/>
    <lineage>
        <taxon>Eukaryota</taxon>
        <taxon>Metazoa</taxon>
        <taxon>Ecdysozoa</taxon>
        <taxon>Arthropoda</taxon>
        <taxon>Crustacea</taxon>
        <taxon>Multicrustacea</taxon>
        <taxon>Malacostraca</taxon>
        <taxon>Eumalacostraca</taxon>
        <taxon>Eucarida</taxon>
        <taxon>Euphausiacea</taxon>
        <taxon>Euphausiidae</taxon>
        <taxon>Meganyctiphanes</taxon>
    </lineage>
</organism>
<keyword evidence="6" id="KW-1015">Disulfide bond</keyword>
<evidence type="ECO:0000256" key="6">
    <source>
        <dbReference type="ARBA" id="ARBA00023157"/>
    </source>
</evidence>
<evidence type="ECO:0000259" key="10">
    <source>
        <dbReference type="PROSITE" id="PS51362"/>
    </source>
</evidence>
<dbReference type="PANTHER" id="PTHR11848:SF270">
    <property type="entry name" value="BONE MORPHOGENETIC PROTEIN 3-LIKE"/>
    <property type="match status" value="1"/>
</dbReference>
<evidence type="ECO:0000256" key="9">
    <source>
        <dbReference type="SAM" id="MobiDB-lite"/>
    </source>
</evidence>
<dbReference type="InterPro" id="IPR015615">
    <property type="entry name" value="TGF-beta-rel"/>
</dbReference>
<dbReference type="GO" id="GO:0008083">
    <property type="term" value="F:growth factor activity"/>
    <property type="evidence" value="ECO:0007669"/>
    <property type="project" value="UniProtKB-KW"/>
</dbReference>
<feature type="compositionally biased region" description="Low complexity" evidence="9">
    <location>
        <begin position="216"/>
        <end position="242"/>
    </location>
</feature>
<name>A0AAV2QS98_MEGNR</name>
<keyword evidence="4" id="KW-0732">Signal</keyword>
<dbReference type="AlphaFoldDB" id="A0AAV2QS98"/>
<dbReference type="FunFam" id="2.10.90.10:FF:000001">
    <property type="entry name" value="Bone morphogenetic protein 4"/>
    <property type="match status" value="1"/>
</dbReference>
<dbReference type="InterPro" id="IPR017948">
    <property type="entry name" value="TGFb_CS"/>
</dbReference>
<feature type="compositionally biased region" description="Basic and acidic residues" evidence="9">
    <location>
        <begin position="302"/>
        <end position="316"/>
    </location>
</feature>
<evidence type="ECO:0000256" key="2">
    <source>
        <dbReference type="ARBA" id="ARBA00006656"/>
    </source>
</evidence>
<evidence type="ECO:0000256" key="7">
    <source>
        <dbReference type="ARBA" id="ARBA00023180"/>
    </source>
</evidence>
<comment type="similarity">
    <text evidence="2 8">Belongs to the TGF-beta family.</text>
</comment>
<feature type="compositionally biased region" description="Basic residues" evidence="9">
    <location>
        <begin position="353"/>
        <end position="365"/>
    </location>
</feature>
<evidence type="ECO:0000256" key="1">
    <source>
        <dbReference type="ARBA" id="ARBA00004613"/>
    </source>
</evidence>
<keyword evidence="5 8" id="KW-0339">Growth factor</keyword>
<feature type="region of interest" description="Disordered" evidence="9">
    <location>
        <begin position="216"/>
        <end position="249"/>
    </location>
</feature>
<feature type="compositionally biased region" description="Basic residues" evidence="9">
    <location>
        <begin position="317"/>
        <end position="332"/>
    </location>
</feature>
<dbReference type="InterPro" id="IPR029034">
    <property type="entry name" value="Cystine-knot_cytokine"/>
</dbReference>
<feature type="domain" description="TGF-beta family profile" evidence="10">
    <location>
        <begin position="379"/>
        <end position="503"/>
    </location>
</feature>
<accession>A0AAV2QS98</accession>
<dbReference type="PROSITE" id="PS00250">
    <property type="entry name" value="TGF_BETA_1"/>
    <property type="match status" value="1"/>
</dbReference>
<gene>
    <name evidence="11" type="ORF">MNOR_LOCUS14833</name>
</gene>
<reference evidence="11 12" key="1">
    <citation type="submission" date="2024-05" db="EMBL/GenBank/DDBJ databases">
        <authorList>
            <person name="Wallberg A."/>
        </authorList>
    </citation>
    <scope>NUCLEOTIDE SEQUENCE [LARGE SCALE GENOMIC DNA]</scope>
</reference>
<dbReference type="PANTHER" id="PTHR11848">
    <property type="entry name" value="TGF-BETA FAMILY"/>
    <property type="match status" value="1"/>
</dbReference>
<dbReference type="GO" id="GO:0005615">
    <property type="term" value="C:extracellular space"/>
    <property type="evidence" value="ECO:0007669"/>
    <property type="project" value="TreeGrafter"/>
</dbReference>
<evidence type="ECO:0000256" key="5">
    <source>
        <dbReference type="ARBA" id="ARBA00023030"/>
    </source>
</evidence>
<comment type="subcellular location">
    <subcellularLocation>
        <location evidence="1">Secreted</location>
    </subcellularLocation>
</comment>
<keyword evidence="12" id="KW-1185">Reference proteome</keyword>
<evidence type="ECO:0000256" key="4">
    <source>
        <dbReference type="ARBA" id="ARBA00022729"/>
    </source>
</evidence>
<feature type="non-terminal residue" evidence="11">
    <location>
        <position position="1"/>
    </location>
</feature>
<evidence type="ECO:0000256" key="3">
    <source>
        <dbReference type="ARBA" id="ARBA00022525"/>
    </source>
</evidence>
<dbReference type="PRINTS" id="PR00669">
    <property type="entry name" value="INHIBINA"/>
</dbReference>
<feature type="compositionally biased region" description="Basic and acidic residues" evidence="9">
    <location>
        <begin position="341"/>
        <end position="352"/>
    </location>
</feature>
<feature type="region of interest" description="Disordered" evidence="9">
    <location>
        <begin position="265"/>
        <end position="365"/>
    </location>
</feature>
<protein>
    <recommendedName>
        <fullName evidence="10">TGF-beta family profile domain-containing protein</fullName>
    </recommendedName>
</protein>
<dbReference type="Gene3D" id="2.10.90.10">
    <property type="entry name" value="Cystine-knot cytokines"/>
    <property type="match status" value="1"/>
</dbReference>
<dbReference type="InterPro" id="IPR001839">
    <property type="entry name" value="TGF-b_C"/>
</dbReference>
<dbReference type="Proteomes" id="UP001497623">
    <property type="component" value="Unassembled WGS sequence"/>
</dbReference>
<dbReference type="EMBL" id="CAXKWB010009069">
    <property type="protein sequence ID" value="CAL4093345.1"/>
    <property type="molecule type" value="Genomic_DNA"/>
</dbReference>
<evidence type="ECO:0000256" key="8">
    <source>
        <dbReference type="RuleBase" id="RU000354"/>
    </source>
</evidence>
<sequence length="503" mass="55570">VPSVAPDVLVYNVSGSVGEHVLGAWLHGDEGGSGRVGGSSRRGDGRPTRYILYHLQQPEDPAKPPRYTDPLVTITVKDDKQEVEVTRAVHEAVLGAGGGGRLLGVRVEELRHGRFHSKDPNKINKWSPLLLVYSSDPAMLDLEALGLAALNISHKGLDFNSYKNINAHLNPQHGQNDVRSRRSIGDWTEFKELFKDDRLKSDFLLLSNSLDNDALNTNSISSNTVGSSSSSRNKSMRNSSKSGNRHDPLLSNLINNNLLAQDDLSDEDSDIVSSSRMNISRKKSKTGDEFTSNDLPSPLGHSKPEVDSSSSEEKTGSRRHRRRRKHRKHHKKDNLIPLPDDYTKSKMDSGEKKTKRKNKKRKHRRIPVEWMNAAQDKINNEASNSINPMGPGLTSTGASACGRQELTVDFQALGWDRWIVAPPSFMAHYCAGSCPNPLTKSLSGSNHAIIQSLIHSLGTHPQVPAPCCVPDKLDSISILSFDDEERFVLKNYPKMTVTSCSCQ</sequence>
<dbReference type="SMART" id="SM00204">
    <property type="entry name" value="TGFB"/>
    <property type="match status" value="1"/>
</dbReference>
<comment type="caution">
    <text evidence="11">The sequence shown here is derived from an EMBL/GenBank/DDBJ whole genome shotgun (WGS) entry which is preliminary data.</text>
</comment>
<keyword evidence="3" id="KW-0964">Secreted</keyword>
<dbReference type="SUPFAM" id="SSF57501">
    <property type="entry name" value="Cystine-knot cytokines"/>
    <property type="match status" value="1"/>
</dbReference>
<dbReference type="Pfam" id="PF00019">
    <property type="entry name" value="TGF_beta"/>
    <property type="match status" value="1"/>
</dbReference>
<proteinExistence type="inferred from homology"/>
<evidence type="ECO:0000313" key="11">
    <source>
        <dbReference type="EMBL" id="CAL4093345.1"/>
    </source>
</evidence>
<dbReference type="PROSITE" id="PS51362">
    <property type="entry name" value="TGF_BETA_2"/>
    <property type="match status" value="1"/>
</dbReference>